<name>A0ABQ8VEE4_9AGAR</name>
<dbReference type="InterPro" id="IPR002893">
    <property type="entry name" value="Znf_MYND"/>
</dbReference>
<evidence type="ECO:0000256" key="3">
    <source>
        <dbReference type="ARBA" id="ARBA00022833"/>
    </source>
</evidence>
<dbReference type="SUPFAM" id="SSF144232">
    <property type="entry name" value="HIT/MYND zinc finger-like"/>
    <property type="match status" value="1"/>
</dbReference>
<proteinExistence type="predicted"/>
<keyword evidence="7" id="KW-1185">Reference proteome</keyword>
<dbReference type="PANTHER" id="PTHR28069">
    <property type="entry name" value="GH20023P"/>
    <property type="match status" value="1"/>
</dbReference>
<evidence type="ECO:0000259" key="5">
    <source>
        <dbReference type="PROSITE" id="PS50865"/>
    </source>
</evidence>
<dbReference type="InterPro" id="IPR046824">
    <property type="entry name" value="Mss51-like_C"/>
</dbReference>
<evidence type="ECO:0000313" key="6">
    <source>
        <dbReference type="EMBL" id="KAJ4481309.1"/>
    </source>
</evidence>
<evidence type="ECO:0000256" key="2">
    <source>
        <dbReference type="ARBA" id="ARBA00022771"/>
    </source>
</evidence>
<dbReference type="EMBL" id="JANVFT010000059">
    <property type="protein sequence ID" value="KAJ4481309.1"/>
    <property type="molecule type" value="Genomic_DNA"/>
</dbReference>
<reference evidence="6" key="1">
    <citation type="submission" date="2022-08" db="EMBL/GenBank/DDBJ databases">
        <title>A Global Phylogenomic Analysis of the Shiitake Genus Lentinula.</title>
        <authorList>
            <consortium name="DOE Joint Genome Institute"/>
            <person name="Sierra-Patev S."/>
            <person name="Min B."/>
            <person name="Naranjo-Ortiz M."/>
            <person name="Looney B."/>
            <person name="Konkel Z."/>
            <person name="Slot J.C."/>
            <person name="Sakamoto Y."/>
            <person name="Steenwyk J.L."/>
            <person name="Rokas A."/>
            <person name="Carro J."/>
            <person name="Camarero S."/>
            <person name="Ferreira P."/>
            <person name="Molpeceres G."/>
            <person name="Ruiz-Duenas F.J."/>
            <person name="Serrano A."/>
            <person name="Henrissat B."/>
            <person name="Drula E."/>
            <person name="Hughes K.W."/>
            <person name="Mata J.L."/>
            <person name="Ishikawa N.K."/>
            <person name="Vargas-Isla R."/>
            <person name="Ushijima S."/>
            <person name="Smith C.A."/>
            <person name="Ahrendt S."/>
            <person name="Andreopoulos W."/>
            <person name="He G."/>
            <person name="Labutti K."/>
            <person name="Lipzen A."/>
            <person name="Ng V."/>
            <person name="Riley R."/>
            <person name="Sandor L."/>
            <person name="Barry K."/>
            <person name="Martinez A.T."/>
            <person name="Xiao Y."/>
            <person name="Gibbons J.G."/>
            <person name="Terashima K."/>
            <person name="Grigoriev I.V."/>
            <person name="Hibbett D.S."/>
        </authorList>
    </citation>
    <scope>NUCLEOTIDE SEQUENCE</scope>
    <source>
        <strain evidence="6">RHP3577 ss4</strain>
    </source>
</reference>
<accession>A0ABQ8VEE4</accession>
<protein>
    <recommendedName>
        <fullName evidence="5">MYND-type domain-containing protein</fullName>
    </recommendedName>
</protein>
<evidence type="ECO:0000256" key="4">
    <source>
        <dbReference type="PROSITE-ProRule" id="PRU00134"/>
    </source>
</evidence>
<feature type="domain" description="MYND-type" evidence="5">
    <location>
        <begin position="19"/>
        <end position="60"/>
    </location>
</feature>
<dbReference type="PROSITE" id="PS50865">
    <property type="entry name" value="ZF_MYND_2"/>
    <property type="match status" value="1"/>
</dbReference>
<comment type="caution">
    <text evidence="6">The sequence shown here is derived from an EMBL/GenBank/DDBJ whole genome shotgun (WGS) entry which is preliminary data.</text>
</comment>
<dbReference type="PROSITE" id="PS01360">
    <property type="entry name" value="ZF_MYND_1"/>
    <property type="match status" value="1"/>
</dbReference>
<organism evidence="6 7">
    <name type="scientific">Lentinula lateritia</name>
    <dbReference type="NCBI Taxonomy" id="40482"/>
    <lineage>
        <taxon>Eukaryota</taxon>
        <taxon>Fungi</taxon>
        <taxon>Dikarya</taxon>
        <taxon>Basidiomycota</taxon>
        <taxon>Agaricomycotina</taxon>
        <taxon>Agaricomycetes</taxon>
        <taxon>Agaricomycetidae</taxon>
        <taxon>Agaricales</taxon>
        <taxon>Marasmiineae</taxon>
        <taxon>Omphalotaceae</taxon>
        <taxon>Lentinula</taxon>
    </lineage>
</organism>
<keyword evidence="3" id="KW-0862">Zinc</keyword>
<evidence type="ECO:0000313" key="7">
    <source>
        <dbReference type="Proteomes" id="UP001150217"/>
    </source>
</evidence>
<dbReference type="Proteomes" id="UP001150217">
    <property type="component" value="Unassembled WGS sequence"/>
</dbReference>
<dbReference type="Gene3D" id="6.10.140.2220">
    <property type="match status" value="1"/>
</dbReference>
<dbReference type="Pfam" id="PF01753">
    <property type="entry name" value="zf-MYND"/>
    <property type="match status" value="1"/>
</dbReference>
<keyword evidence="2 4" id="KW-0863">Zinc-finger</keyword>
<gene>
    <name evidence="6" type="ORF">C8R41DRAFT_771113</name>
</gene>
<dbReference type="Pfam" id="PF20179">
    <property type="entry name" value="MSS51_C"/>
    <property type="match status" value="1"/>
</dbReference>
<evidence type="ECO:0000256" key="1">
    <source>
        <dbReference type="ARBA" id="ARBA00022723"/>
    </source>
</evidence>
<keyword evidence="1" id="KW-0479">Metal-binding</keyword>
<sequence>MALNGTRIPPLSARVGQACYSCFAEPSVETNLSRCSKCRSVSYCSPECQQAHWISHKAFCKTLYAMEHDSASKAVLAPTLSVIPSLDCFQKAIYLINLAERSLNRPLNAIERNLITYEPKCLSCSRSNRILRMEKSDPQASLQSCPQCRLAFYCSDEHWGPVAFNHMSAPCEDGYGGLGQCELNQNLIVDARFARIMDSASGPVRIFQWAPERLRSRWIPLPEEGDWDKEYGDELRSMAGGGGPPLGPFLRGSSEGLSFPLTILYALQNLNNGDVWTQRKSLTIHVSASLDKEFSYSSVFEEILHRLPNVQSLTLLLCGPDLKGMTGSTGKAIDMDTCPNCVLKGQKRIHHFEAKTYHEYTRGLGDKFVKPDLAIAFNSGLSQEAVASWAETIQFLIAKRIPTAFTSYNRDEAEAEAKILRNLGANLVLGPKRNPWGSQMLIPEPNKVTGFFASNSWVCAHSDERFERPT</sequence>